<gene>
    <name evidence="3" type="ORF">ACFO3Q_10140</name>
</gene>
<feature type="coiled-coil region" evidence="1">
    <location>
        <begin position="41"/>
        <end position="68"/>
    </location>
</feature>
<feature type="transmembrane region" description="Helical" evidence="2">
    <location>
        <begin position="12"/>
        <end position="32"/>
    </location>
</feature>
<keyword evidence="2" id="KW-0812">Transmembrane</keyword>
<organism evidence="3 4">
    <name type="scientific">Coralloluteibacterium thermophilum</name>
    <dbReference type="NCBI Taxonomy" id="2707049"/>
    <lineage>
        <taxon>Bacteria</taxon>
        <taxon>Pseudomonadati</taxon>
        <taxon>Pseudomonadota</taxon>
        <taxon>Gammaproteobacteria</taxon>
        <taxon>Lysobacterales</taxon>
        <taxon>Lysobacteraceae</taxon>
        <taxon>Coralloluteibacterium</taxon>
    </lineage>
</organism>
<sequence length="158" mass="16844">MNDASSRARRAPVFPIILAVAAILLFALGFWAGRAGPKAEVAELTTQLEGAREEAAQATRSRDEAVARLAVRDAQAAVVQAGVELERRNFGLVETHLQRAAARLGEVDGAAVGLDPQRLAGLRDRIGGTRIAVTNDLATQRQTLQALTEEVDALLPTR</sequence>
<proteinExistence type="predicted"/>
<keyword evidence="2" id="KW-0472">Membrane</keyword>
<dbReference type="EMBL" id="JBHSGG010000029">
    <property type="protein sequence ID" value="MFC4728526.1"/>
    <property type="molecule type" value="Genomic_DNA"/>
</dbReference>
<dbReference type="RefSeq" id="WP_377004556.1">
    <property type="nucleotide sequence ID" value="NZ_JBHSGG010000029.1"/>
</dbReference>
<evidence type="ECO:0000256" key="1">
    <source>
        <dbReference type="SAM" id="Coils"/>
    </source>
</evidence>
<keyword evidence="4" id="KW-1185">Reference proteome</keyword>
<evidence type="ECO:0000313" key="3">
    <source>
        <dbReference type="EMBL" id="MFC4728526.1"/>
    </source>
</evidence>
<protein>
    <submittedName>
        <fullName evidence="3">Uncharacterized protein</fullName>
    </submittedName>
</protein>
<evidence type="ECO:0000313" key="4">
    <source>
        <dbReference type="Proteomes" id="UP001595892"/>
    </source>
</evidence>
<accession>A0ABV9NKG6</accession>
<keyword evidence="2" id="KW-1133">Transmembrane helix</keyword>
<dbReference type="Proteomes" id="UP001595892">
    <property type="component" value="Unassembled WGS sequence"/>
</dbReference>
<name>A0ABV9NKG6_9GAMM</name>
<keyword evidence="1" id="KW-0175">Coiled coil</keyword>
<comment type="caution">
    <text evidence="3">The sequence shown here is derived from an EMBL/GenBank/DDBJ whole genome shotgun (WGS) entry which is preliminary data.</text>
</comment>
<evidence type="ECO:0000256" key="2">
    <source>
        <dbReference type="SAM" id="Phobius"/>
    </source>
</evidence>
<reference evidence="4" key="1">
    <citation type="journal article" date="2019" name="Int. J. Syst. Evol. Microbiol.">
        <title>The Global Catalogue of Microorganisms (GCM) 10K type strain sequencing project: providing services to taxonomists for standard genome sequencing and annotation.</title>
        <authorList>
            <consortium name="The Broad Institute Genomics Platform"/>
            <consortium name="The Broad Institute Genome Sequencing Center for Infectious Disease"/>
            <person name="Wu L."/>
            <person name="Ma J."/>
        </authorList>
    </citation>
    <scope>NUCLEOTIDE SEQUENCE [LARGE SCALE GENOMIC DNA]</scope>
    <source>
        <strain evidence="4">CGMCC 1.13574</strain>
    </source>
</reference>